<dbReference type="InterPro" id="IPR000014">
    <property type="entry name" value="PAS"/>
</dbReference>
<dbReference type="SUPFAM" id="SSF47384">
    <property type="entry name" value="Homodimeric domain of signal transducing histidine kinase"/>
    <property type="match status" value="1"/>
</dbReference>
<comment type="subcellular location">
    <subcellularLocation>
        <location evidence="2">Cell membrane</location>
        <topology evidence="2">Multi-pass membrane protein</topology>
    </subcellularLocation>
</comment>
<dbReference type="GO" id="GO:0005524">
    <property type="term" value="F:ATP binding"/>
    <property type="evidence" value="ECO:0007669"/>
    <property type="project" value="UniProtKB-KW"/>
</dbReference>
<dbReference type="SUPFAM" id="SSF47226">
    <property type="entry name" value="Histidine-containing phosphotransfer domain, HPT domain"/>
    <property type="match status" value="1"/>
</dbReference>
<dbReference type="Gene3D" id="3.30.450.20">
    <property type="entry name" value="PAS domain"/>
    <property type="match status" value="2"/>
</dbReference>
<dbReference type="InterPro" id="IPR013655">
    <property type="entry name" value="PAS_fold_3"/>
</dbReference>
<dbReference type="InterPro" id="IPR005467">
    <property type="entry name" value="His_kinase_dom"/>
</dbReference>
<feature type="domain" description="Response regulatory" evidence="18">
    <location>
        <begin position="932"/>
        <end position="1050"/>
    </location>
</feature>
<proteinExistence type="predicted"/>
<protein>
    <recommendedName>
        <fullName evidence="3">histidine kinase</fullName>
        <ecNumber evidence="3">2.7.13.3</ecNumber>
    </recommendedName>
</protein>
<keyword evidence="7 16" id="KW-0812">Transmembrane</keyword>
<dbReference type="SUPFAM" id="SSF55874">
    <property type="entry name" value="ATPase domain of HSP90 chaperone/DNA topoisomerase II/histidine kinase"/>
    <property type="match status" value="1"/>
</dbReference>
<dbReference type="PROSITE" id="PS50113">
    <property type="entry name" value="PAC"/>
    <property type="match status" value="2"/>
</dbReference>
<evidence type="ECO:0000256" key="6">
    <source>
        <dbReference type="ARBA" id="ARBA00022679"/>
    </source>
</evidence>
<evidence type="ECO:0000256" key="15">
    <source>
        <dbReference type="SAM" id="Coils"/>
    </source>
</evidence>
<dbReference type="InterPro" id="IPR001610">
    <property type="entry name" value="PAC"/>
</dbReference>
<dbReference type="SMART" id="SM00086">
    <property type="entry name" value="PAC"/>
    <property type="match status" value="2"/>
</dbReference>
<feature type="domain" description="Response regulatory" evidence="18">
    <location>
        <begin position="780"/>
        <end position="901"/>
    </location>
</feature>
<name>A0A7V8V6Y1_9BACT</name>
<feature type="domain" description="PAC" evidence="20">
    <location>
        <begin position="341"/>
        <end position="393"/>
    </location>
</feature>
<dbReference type="Gene3D" id="1.20.120.160">
    <property type="entry name" value="HPT domain"/>
    <property type="match status" value="1"/>
</dbReference>
<dbReference type="CDD" id="cd06225">
    <property type="entry name" value="HAMP"/>
    <property type="match status" value="1"/>
</dbReference>
<dbReference type="AlphaFoldDB" id="A0A7V8V6Y1"/>
<dbReference type="SMART" id="SM00388">
    <property type="entry name" value="HisKA"/>
    <property type="match status" value="1"/>
</dbReference>
<feature type="domain" description="PAC" evidence="20">
    <location>
        <begin position="468"/>
        <end position="520"/>
    </location>
</feature>
<dbReference type="SUPFAM" id="SSF55785">
    <property type="entry name" value="PYP-like sensor domain (PAS domain)"/>
    <property type="match status" value="2"/>
</dbReference>
<evidence type="ECO:0000259" key="20">
    <source>
        <dbReference type="PROSITE" id="PS50113"/>
    </source>
</evidence>
<dbReference type="Pfam" id="PF02518">
    <property type="entry name" value="HATPase_c"/>
    <property type="match status" value="1"/>
</dbReference>
<dbReference type="PROSITE" id="PS50112">
    <property type="entry name" value="PAS"/>
    <property type="match status" value="2"/>
</dbReference>
<dbReference type="SMART" id="SM00091">
    <property type="entry name" value="PAS"/>
    <property type="match status" value="2"/>
</dbReference>
<feature type="modified residue" description="4-aspartylphosphate" evidence="14">
    <location>
        <position position="981"/>
    </location>
</feature>
<sequence length="1174" mass="132588">MRQRPEGIFMRFQHLRSHFLVAGGLLLAAIGSCGAWSIVTIQRMGARMGDTLNTHQQAIDIAVDMITLLEEEDEAILMAIGGKPTDAQEKLGLERQRFDSAYQRLRPLLESDADRNTYGKVQRSVAQFRTVSDRLLSEMNTPDALDTYVNTIHPAMALAKEDCRYFREVNVNAMQHEGIEARRDASQNGLAIFCVTVTALLVSSGVLWRLTHRILRPMNALGSAVEAIGKGDLEHRVEVFESDELGRLAEGFNRMADRIADFRRELEQQFRQMAENIREIFWIVDLNQSKLVYVSPGYEEVWGRSCESFYQAPEEQIEYVIPEDREVVQQNLEDLRQGSFRVAEFRIVRPDGAIRWIRRRSFPLTSDTGIGHRVAGLSEDITSRRLAENQLKESEERFRGTFENAAVGMAHGHIHGQFLRVNQKLCDIMGYGRDDVLKRTFVDLTHPDDATDSKAKFDALVRGMIDSYSEEKRLVRQDGSFVWVHVFVSLQRDPNQQPLHTIHVIEDISERKRLEEQIRQAKEIAEEANLAKDEFLANVSHEIRTPMNAILGMTELVLDTELRDDQRQCLKTVKSAGDNLLRIINDLLDFSKIEAGKMVLEESPFSLRAIIGETLRALAARAHQKSLELICEIHPQTPDGLLGDAGRLRQVLLNVIGNAIKFTQAGEVMVEVEAQLLEESRQSRVTFAITDTGIGIPIHMQRRIFEAFEQEDTSTTRKYGGTGLGLSIAARLVELMGGEIEVDSEPGKGSTFKFTATFEIQAGNDNAQGTTLPSDVSGMRVLVVDDNATNRRILEGTLRRWNMRPDCVPDAGIATEVLWNAVNENRPYELILLDSRMPETDGLTLASRIREWQPMASLPIVMLTSGERPGDVIRLRELKINARLLKPVQQEELLDVILRLTKQAEAEELPTTVLDMEMKSTSPYPQIERHFNILVAEDNEFNAAMVERLLKTNGYQVRIATTGREALDMAVRGGFDLMLLDIHMPELDGFQVVRKLRQIEQDSDTHLPVIALTARSRAEDRDKCMQSGMNEYISKPIDRNHLLQTIERLVTLSSDQQEPLVTVRTLIGACGGDELLFQQMKETLQANLPIRLEQLKTVIAMENLSNLREEAHKLAGMLSVFSDVAGNLATQVEDEAEAGQRTSAKESSMRLIELCDNLLRQVEPLTLDQLNRML</sequence>
<keyword evidence="13 16" id="KW-0472">Membrane</keyword>
<dbReference type="SMART" id="SM00387">
    <property type="entry name" value="HATPase_c"/>
    <property type="match status" value="1"/>
</dbReference>
<evidence type="ECO:0000256" key="12">
    <source>
        <dbReference type="ARBA" id="ARBA00023012"/>
    </source>
</evidence>
<evidence type="ECO:0000259" key="17">
    <source>
        <dbReference type="PROSITE" id="PS50109"/>
    </source>
</evidence>
<dbReference type="EC" id="2.7.13.3" evidence="3"/>
<keyword evidence="6 22" id="KW-0808">Transferase</keyword>
<dbReference type="CDD" id="cd16922">
    <property type="entry name" value="HATPase_EvgS-ArcB-TorS-like"/>
    <property type="match status" value="1"/>
</dbReference>
<dbReference type="PROSITE" id="PS50110">
    <property type="entry name" value="RESPONSE_REGULATORY"/>
    <property type="match status" value="2"/>
</dbReference>
<dbReference type="GO" id="GO:0000155">
    <property type="term" value="F:phosphorelay sensor kinase activity"/>
    <property type="evidence" value="ECO:0007669"/>
    <property type="project" value="InterPro"/>
</dbReference>
<dbReference type="PROSITE" id="PS50885">
    <property type="entry name" value="HAMP"/>
    <property type="match status" value="1"/>
</dbReference>
<dbReference type="NCBIfam" id="TIGR00229">
    <property type="entry name" value="sensory_box"/>
    <property type="match status" value="2"/>
</dbReference>
<keyword evidence="5 14" id="KW-0597">Phosphoprotein</keyword>
<evidence type="ECO:0000256" key="4">
    <source>
        <dbReference type="ARBA" id="ARBA00022475"/>
    </source>
</evidence>
<dbReference type="Pfam" id="PF08447">
    <property type="entry name" value="PAS_3"/>
    <property type="match status" value="2"/>
</dbReference>
<feature type="domain" description="Histidine kinase" evidence="17">
    <location>
        <begin position="538"/>
        <end position="760"/>
    </location>
</feature>
<feature type="transmembrane region" description="Helical" evidence="16">
    <location>
        <begin position="189"/>
        <end position="208"/>
    </location>
</feature>
<keyword evidence="4" id="KW-1003">Cell membrane</keyword>
<evidence type="ECO:0000256" key="8">
    <source>
        <dbReference type="ARBA" id="ARBA00022741"/>
    </source>
</evidence>
<evidence type="ECO:0000259" key="19">
    <source>
        <dbReference type="PROSITE" id="PS50112"/>
    </source>
</evidence>
<dbReference type="SMART" id="SM00304">
    <property type="entry name" value="HAMP"/>
    <property type="match status" value="1"/>
</dbReference>
<dbReference type="Gene3D" id="3.30.565.10">
    <property type="entry name" value="Histidine kinase-like ATPase, C-terminal domain"/>
    <property type="match status" value="1"/>
</dbReference>
<dbReference type="InterPro" id="IPR036890">
    <property type="entry name" value="HATPase_C_sf"/>
</dbReference>
<feature type="domain" description="PAS" evidence="19">
    <location>
        <begin position="266"/>
        <end position="339"/>
    </location>
</feature>
<reference evidence="22 23" key="1">
    <citation type="submission" date="2020-05" db="EMBL/GenBank/DDBJ databases">
        <title>Bremerella alba sp. nov., a novel planctomycete isolated from the surface of the macroalga Fucus spiralis.</title>
        <authorList>
            <person name="Godinho O."/>
            <person name="Botelho R."/>
            <person name="Albuquerque L."/>
            <person name="Wiegand S."/>
            <person name="Da Costa M.S."/>
            <person name="Lobo-Da-Cunha A."/>
            <person name="Jogler C."/>
            <person name="Lage O.M."/>
        </authorList>
    </citation>
    <scope>NUCLEOTIDE SEQUENCE [LARGE SCALE GENOMIC DNA]</scope>
    <source>
        <strain evidence="22 23">FF15</strain>
    </source>
</reference>
<dbReference type="SMART" id="SM00448">
    <property type="entry name" value="REC"/>
    <property type="match status" value="2"/>
</dbReference>
<keyword evidence="15" id="KW-0175">Coiled coil</keyword>
<evidence type="ECO:0000256" key="1">
    <source>
        <dbReference type="ARBA" id="ARBA00000085"/>
    </source>
</evidence>
<dbReference type="SUPFAM" id="SSF158472">
    <property type="entry name" value="HAMP domain-like"/>
    <property type="match status" value="1"/>
</dbReference>
<feature type="domain" description="PAS" evidence="19">
    <location>
        <begin position="394"/>
        <end position="464"/>
    </location>
</feature>
<dbReference type="InterPro" id="IPR001789">
    <property type="entry name" value="Sig_transdc_resp-reg_receiver"/>
</dbReference>
<dbReference type="InterPro" id="IPR004358">
    <property type="entry name" value="Sig_transdc_His_kin-like_C"/>
</dbReference>
<evidence type="ECO:0000256" key="7">
    <source>
        <dbReference type="ARBA" id="ARBA00022692"/>
    </source>
</evidence>
<dbReference type="CDD" id="cd17546">
    <property type="entry name" value="REC_hyHK_CKI1_RcsC-like"/>
    <property type="match status" value="2"/>
</dbReference>
<dbReference type="Pfam" id="PF00072">
    <property type="entry name" value="Response_reg"/>
    <property type="match status" value="2"/>
</dbReference>
<evidence type="ECO:0000259" key="18">
    <source>
        <dbReference type="PROSITE" id="PS50110"/>
    </source>
</evidence>
<keyword evidence="12" id="KW-0902">Two-component regulatory system</keyword>
<evidence type="ECO:0000313" key="23">
    <source>
        <dbReference type="Proteomes" id="UP000551616"/>
    </source>
</evidence>
<dbReference type="Pfam" id="PF00512">
    <property type="entry name" value="HisKA"/>
    <property type="match status" value="1"/>
</dbReference>
<evidence type="ECO:0000256" key="10">
    <source>
        <dbReference type="ARBA" id="ARBA00022840"/>
    </source>
</evidence>
<dbReference type="SUPFAM" id="SSF52172">
    <property type="entry name" value="CheY-like"/>
    <property type="match status" value="2"/>
</dbReference>
<dbReference type="PROSITE" id="PS50109">
    <property type="entry name" value="HIS_KIN"/>
    <property type="match status" value="1"/>
</dbReference>
<keyword evidence="23" id="KW-1185">Reference proteome</keyword>
<evidence type="ECO:0000256" key="13">
    <source>
        <dbReference type="ARBA" id="ARBA00023136"/>
    </source>
</evidence>
<evidence type="ECO:0000256" key="11">
    <source>
        <dbReference type="ARBA" id="ARBA00022989"/>
    </source>
</evidence>
<evidence type="ECO:0000259" key="21">
    <source>
        <dbReference type="PROSITE" id="PS50885"/>
    </source>
</evidence>
<dbReference type="InterPro" id="IPR000700">
    <property type="entry name" value="PAS-assoc_C"/>
</dbReference>
<evidence type="ECO:0000256" key="9">
    <source>
        <dbReference type="ARBA" id="ARBA00022777"/>
    </source>
</evidence>
<dbReference type="FunFam" id="1.10.287.130:FF:000002">
    <property type="entry name" value="Two-component osmosensing histidine kinase"/>
    <property type="match status" value="1"/>
</dbReference>
<comment type="caution">
    <text evidence="22">The sequence shown here is derived from an EMBL/GenBank/DDBJ whole genome shotgun (WGS) entry which is preliminary data.</text>
</comment>
<dbReference type="InterPro" id="IPR011006">
    <property type="entry name" value="CheY-like_superfamily"/>
</dbReference>
<organism evidence="22 23">
    <name type="scientific">Bremerella alba</name>
    <dbReference type="NCBI Taxonomy" id="980252"/>
    <lineage>
        <taxon>Bacteria</taxon>
        <taxon>Pseudomonadati</taxon>
        <taxon>Planctomycetota</taxon>
        <taxon>Planctomycetia</taxon>
        <taxon>Pirellulales</taxon>
        <taxon>Pirellulaceae</taxon>
        <taxon>Bremerella</taxon>
    </lineage>
</organism>
<feature type="modified residue" description="4-aspartylphosphate" evidence="14">
    <location>
        <position position="834"/>
    </location>
</feature>
<dbReference type="PRINTS" id="PR00344">
    <property type="entry name" value="BCTRLSENSOR"/>
</dbReference>
<evidence type="ECO:0000256" key="16">
    <source>
        <dbReference type="SAM" id="Phobius"/>
    </source>
</evidence>
<dbReference type="Gene3D" id="6.10.340.10">
    <property type="match status" value="1"/>
</dbReference>
<feature type="domain" description="HAMP" evidence="21">
    <location>
        <begin position="212"/>
        <end position="264"/>
    </location>
</feature>
<evidence type="ECO:0000256" key="5">
    <source>
        <dbReference type="ARBA" id="ARBA00022553"/>
    </source>
</evidence>
<dbReference type="CDD" id="cd00130">
    <property type="entry name" value="PAS"/>
    <property type="match status" value="2"/>
</dbReference>
<dbReference type="FunFam" id="3.30.565.10:FF:000078">
    <property type="entry name" value="Two-component sensor histidine kinase"/>
    <property type="match status" value="1"/>
</dbReference>
<dbReference type="InterPro" id="IPR036641">
    <property type="entry name" value="HPT_dom_sf"/>
</dbReference>
<dbReference type="CDD" id="cd00082">
    <property type="entry name" value="HisKA"/>
    <property type="match status" value="1"/>
</dbReference>
<dbReference type="Proteomes" id="UP000551616">
    <property type="component" value="Unassembled WGS sequence"/>
</dbReference>
<keyword evidence="8" id="KW-0547">Nucleotide-binding</keyword>
<evidence type="ECO:0000313" key="22">
    <source>
        <dbReference type="EMBL" id="MBA2116073.1"/>
    </source>
</evidence>
<dbReference type="GO" id="GO:0005886">
    <property type="term" value="C:plasma membrane"/>
    <property type="evidence" value="ECO:0007669"/>
    <property type="project" value="UniProtKB-SubCell"/>
</dbReference>
<dbReference type="Gene3D" id="3.40.50.2300">
    <property type="match status" value="2"/>
</dbReference>
<accession>A0A7V8V6Y1</accession>
<evidence type="ECO:0000256" key="3">
    <source>
        <dbReference type="ARBA" id="ARBA00012438"/>
    </source>
</evidence>
<keyword evidence="11 16" id="KW-1133">Transmembrane helix</keyword>
<evidence type="ECO:0000256" key="2">
    <source>
        <dbReference type="ARBA" id="ARBA00004651"/>
    </source>
</evidence>
<dbReference type="EMBL" id="JABRWO010000009">
    <property type="protein sequence ID" value="MBA2116073.1"/>
    <property type="molecule type" value="Genomic_DNA"/>
</dbReference>
<dbReference type="InterPro" id="IPR036097">
    <property type="entry name" value="HisK_dim/P_sf"/>
</dbReference>
<evidence type="ECO:0000256" key="14">
    <source>
        <dbReference type="PROSITE-ProRule" id="PRU00169"/>
    </source>
</evidence>
<dbReference type="PANTHER" id="PTHR45339">
    <property type="entry name" value="HYBRID SIGNAL TRANSDUCTION HISTIDINE KINASE J"/>
    <property type="match status" value="1"/>
</dbReference>
<gene>
    <name evidence="22" type="primary">rcsC_16</name>
    <name evidence="22" type="ORF">HOV93_32620</name>
</gene>
<dbReference type="PANTHER" id="PTHR45339:SF1">
    <property type="entry name" value="HYBRID SIGNAL TRANSDUCTION HISTIDINE KINASE J"/>
    <property type="match status" value="1"/>
</dbReference>
<dbReference type="PROSITE" id="PS51257">
    <property type="entry name" value="PROKAR_LIPOPROTEIN"/>
    <property type="match status" value="1"/>
</dbReference>
<comment type="catalytic activity">
    <reaction evidence="1">
        <text>ATP + protein L-histidine = ADP + protein N-phospho-L-histidine.</text>
        <dbReference type="EC" id="2.7.13.3"/>
    </reaction>
</comment>
<dbReference type="Pfam" id="PF00672">
    <property type="entry name" value="HAMP"/>
    <property type="match status" value="1"/>
</dbReference>
<dbReference type="InterPro" id="IPR003660">
    <property type="entry name" value="HAMP_dom"/>
</dbReference>
<keyword evidence="9 22" id="KW-0418">Kinase</keyword>
<feature type="coiled-coil region" evidence="15">
    <location>
        <begin position="504"/>
        <end position="538"/>
    </location>
</feature>
<dbReference type="InterPro" id="IPR003661">
    <property type="entry name" value="HisK_dim/P_dom"/>
</dbReference>
<dbReference type="InterPro" id="IPR003594">
    <property type="entry name" value="HATPase_dom"/>
</dbReference>
<dbReference type="InterPro" id="IPR035965">
    <property type="entry name" value="PAS-like_dom_sf"/>
</dbReference>
<dbReference type="Gene3D" id="1.10.287.130">
    <property type="match status" value="1"/>
</dbReference>
<keyword evidence="10" id="KW-0067">ATP-binding</keyword>